<comment type="caution">
    <text evidence="1">The sequence shown here is derived from an EMBL/GenBank/DDBJ whole genome shotgun (WGS) entry which is preliminary data.</text>
</comment>
<dbReference type="AlphaFoldDB" id="A0A0A6D5E8"/>
<dbReference type="Proteomes" id="UP000030564">
    <property type="component" value="Unassembled WGS sequence"/>
</dbReference>
<evidence type="ECO:0000313" key="1">
    <source>
        <dbReference type="EMBL" id="KHA70415.1"/>
    </source>
</evidence>
<sequence>MTNPSENTQPLQIDPVQIPGMVNPVDYPEDHHGGIPLSLASSGNIRSVVDPWLNMSVNDSADALLNESDNSVVNKIIQSGEENQQFTMDLPATLLRDGINSLRLRVTRLNQPEPVTSQPLKVLYYTPRPGGQVTGSGDNPNLIMTLPAEVISDGVNAERAKNGVDIRLSYVYMRQHDVITLYRDGRETTYKVTAAQAAAGAVVVRLLTNDFWQDNEKFALRFRVTDQLGNSSGPQAIWSSTTLINVYIRKEPELDLIRPKVLEAKESGGTLLNFIKDFYDAKFATVEVNYTGSDTGQTVRVKWLGRNFTYPTEVQTVKTPGETLHFQIPRLEVIDTMGGGGRAEVTYTVRLPGTTEDKTSRDLNLAFTEQKHLLGQPTINSDRTNLRVYYPTLEAPYRVRMALHGVTTRYSDEVDIVNESYTNFPIPAAWITENRGKDVMFNYTLKRTGTSEPLIFSWCLRVRL</sequence>
<protein>
    <submittedName>
        <fullName evidence="1">Uncharacterized protein</fullName>
    </submittedName>
</protein>
<gene>
    <name evidence="1" type="ORF">NZ35_25505</name>
</gene>
<accession>A0A0A6D5E8</accession>
<name>A0A0A6D5E8_9PSED</name>
<organism evidence="1 2">
    <name type="scientific">Pseudomonas chlororaphis</name>
    <dbReference type="NCBI Taxonomy" id="587753"/>
    <lineage>
        <taxon>Bacteria</taxon>
        <taxon>Pseudomonadati</taxon>
        <taxon>Pseudomonadota</taxon>
        <taxon>Gammaproteobacteria</taxon>
        <taxon>Pseudomonadales</taxon>
        <taxon>Pseudomonadaceae</taxon>
        <taxon>Pseudomonas</taxon>
    </lineage>
</organism>
<proteinExistence type="predicted"/>
<dbReference type="EMBL" id="JSFK01000038">
    <property type="protein sequence ID" value="KHA70415.1"/>
    <property type="molecule type" value="Genomic_DNA"/>
</dbReference>
<reference evidence="1 2" key="1">
    <citation type="submission" date="2014-10" db="EMBL/GenBank/DDBJ databases">
        <title>Draft genome sequence of Pseudomonas chlororaphis EA105.</title>
        <authorList>
            <person name="McCully L.M."/>
            <person name="Bitzer A.S."/>
            <person name="Spence C."/>
            <person name="Bais H."/>
            <person name="Silby M.W."/>
        </authorList>
    </citation>
    <scope>NUCLEOTIDE SEQUENCE [LARGE SCALE GENOMIC DNA]</scope>
    <source>
        <strain evidence="1 2">EA105</strain>
    </source>
</reference>
<dbReference type="PATRIC" id="fig|587753.9.peg.4309"/>
<evidence type="ECO:0000313" key="2">
    <source>
        <dbReference type="Proteomes" id="UP000030564"/>
    </source>
</evidence>
<dbReference type="OrthoDB" id="6861349at2"/>